<dbReference type="AlphaFoldDB" id="A0A3B3RXH4"/>
<feature type="transmembrane region" description="Helical" evidence="1">
    <location>
        <begin position="304"/>
        <end position="322"/>
    </location>
</feature>
<feature type="chain" id="PRO_5017434387" evidence="2">
    <location>
        <begin position="18"/>
        <end position="559"/>
    </location>
</feature>
<feature type="transmembrane region" description="Helical" evidence="1">
    <location>
        <begin position="459"/>
        <end position="476"/>
    </location>
</feature>
<evidence type="ECO:0000259" key="3">
    <source>
        <dbReference type="SMART" id="SM00703"/>
    </source>
</evidence>
<dbReference type="GO" id="GO:0016747">
    <property type="term" value="F:acyltransferase activity, transferring groups other than amino-acyl groups"/>
    <property type="evidence" value="ECO:0007669"/>
    <property type="project" value="InterPro"/>
</dbReference>
<dbReference type="Proteomes" id="UP000261540">
    <property type="component" value="Unplaced"/>
</dbReference>
<evidence type="ECO:0000313" key="4">
    <source>
        <dbReference type="Ensembl" id="ENSPKIP00000022605.1"/>
    </source>
</evidence>
<proteinExistence type="predicted"/>
<feature type="transmembrane region" description="Helical" evidence="1">
    <location>
        <begin position="211"/>
        <end position="230"/>
    </location>
</feature>
<feature type="transmembrane region" description="Helical" evidence="1">
    <location>
        <begin position="420"/>
        <end position="439"/>
    </location>
</feature>
<dbReference type="Pfam" id="PF20146">
    <property type="entry name" value="NRF"/>
    <property type="match status" value="1"/>
</dbReference>
<keyword evidence="1" id="KW-1133">Transmembrane helix</keyword>
<organism evidence="4 5">
    <name type="scientific">Paramormyrops kingsleyae</name>
    <dbReference type="NCBI Taxonomy" id="1676925"/>
    <lineage>
        <taxon>Eukaryota</taxon>
        <taxon>Metazoa</taxon>
        <taxon>Chordata</taxon>
        <taxon>Craniata</taxon>
        <taxon>Vertebrata</taxon>
        <taxon>Euteleostomi</taxon>
        <taxon>Actinopterygii</taxon>
        <taxon>Neopterygii</taxon>
        <taxon>Teleostei</taxon>
        <taxon>Osteoglossocephala</taxon>
        <taxon>Osteoglossomorpha</taxon>
        <taxon>Osteoglossiformes</taxon>
        <taxon>Mormyridae</taxon>
        <taxon>Paramormyrops</taxon>
    </lineage>
</organism>
<keyword evidence="1" id="KW-0812">Transmembrane</keyword>
<dbReference type="InterPro" id="IPR002656">
    <property type="entry name" value="Acyl_transf_3_dom"/>
</dbReference>
<dbReference type="PANTHER" id="PTHR11161">
    <property type="entry name" value="O-ACYLTRANSFERASE"/>
    <property type="match status" value="1"/>
</dbReference>
<dbReference type="InterPro" id="IPR006621">
    <property type="entry name" value="Nose-resist-to-fluoxetine_N"/>
</dbReference>
<feature type="transmembrane region" description="Helical" evidence="1">
    <location>
        <begin position="525"/>
        <end position="547"/>
    </location>
</feature>
<name>A0A3B3RXH4_9TELE</name>
<keyword evidence="2" id="KW-0732">Signal</keyword>
<feature type="domain" description="Nose resistant-to-fluoxetine protein N-terminal" evidence="3">
    <location>
        <begin position="24"/>
        <end position="129"/>
    </location>
</feature>
<dbReference type="Pfam" id="PF01757">
    <property type="entry name" value="Acyl_transf_3"/>
    <property type="match status" value="1"/>
</dbReference>
<keyword evidence="5" id="KW-1185">Reference proteome</keyword>
<evidence type="ECO:0000256" key="1">
    <source>
        <dbReference type="SAM" id="Phobius"/>
    </source>
</evidence>
<feature type="signal peptide" evidence="2">
    <location>
        <begin position="1"/>
        <end position="17"/>
    </location>
</feature>
<keyword evidence="1" id="KW-0472">Membrane</keyword>
<sequence>MMLQLSVFILQVTVFSCVHIHNVTQKCLEDTEGFLSELHNDRPSKYAMLMYDAFGKMGSDVVGGNVNRPGSLQECLLVHGPAFNGQFCQESIQYFVDICVPGSCNEDEVQALVVYSEYPRSKCEIKIPFNGILTYLIYIYTQLFCFVNIMLYLHEIFCHLDRVSVYLHLTIQCSFLVDCLYDCLQSFSLQRTTAGVLNTASNGQSYLCLNGIRILSLLWIISGHSVQFYYCLFPDNDKRWKEAVEKNPLYIFSFSGPVYLAVDTFLLLGGLLSAKSLLASIEATDDKLSPALVAKFLFKRFKRCVVQLLFIVCLVIGLFSVIPKGPFWVIVEDQILSCKTYWWSNLLLINNLLDISDVCAPWTWYLSIDFQFFISTPLLIFIYRLDYETYFQYYYNKPYTRYGPYLVGILVGIFMKTKQLGWASCLSIMALLVGLAYALRGVPSHPSVPHSLYQGLHRTLWAMSVAWIILACEEGYGGLVNRILSLNMWIPLSNISFACYLIHPVLIILYNGKQETAIHYTDLNFFYLFMGHTALTVTSGYILTVLIERPFSFLKSCSK</sequence>
<feature type="transmembrane region" description="Helical" evidence="1">
    <location>
        <begin position="362"/>
        <end position="383"/>
    </location>
</feature>
<dbReference type="Ensembl" id="ENSPKIT00000003274.1">
    <property type="protein sequence ID" value="ENSPKIP00000022605.1"/>
    <property type="gene ID" value="ENSPKIG00000006526.1"/>
</dbReference>
<dbReference type="GeneTree" id="ENSGT00530000063340"/>
<accession>A0A3B3RXH4</accession>
<reference evidence="4" key="1">
    <citation type="submission" date="2025-08" db="UniProtKB">
        <authorList>
            <consortium name="Ensembl"/>
        </authorList>
    </citation>
    <scope>IDENTIFICATION</scope>
</reference>
<evidence type="ECO:0000313" key="5">
    <source>
        <dbReference type="Proteomes" id="UP000261540"/>
    </source>
</evidence>
<feature type="transmembrane region" description="Helical" evidence="1">
    <location>
        <begin position="250"/>
        <end position="272"/>
    </location>
</feature>
<protein>
    <submittedName>
        <fullName evidence="4">O-acyltransferase like</fullName>
    </submittedName>
</protein>
<reference evidence="4" key="2">
    <citation type="submission" date="2025-09" db="UniProtKB">
        <authorList>
            <consortium name="Ensembl"/>
        </authorList>
    </citation>
    <scope>IDENTIFICATION</scope>
</reference>
<dbReference type="PANTHER" id="PTHR11161:SF0">
    <property type="entry name" value="O-ACYLTRANSFERASE LIKE PROTEIN"/>
    <property type="match status" value="1"/>
</dbReference>
<dbReference type="SMART" id="SM00703">
    <property type="entry name" value="NRF"/>
    <property type="match status" value="1"/>
</dbReference>
<evidence type="ECO:0000256" key="2">
    <source>
        <dbReference type="SAM" id="SignalP"/>
    </source>
</evidence>
<feature type="transmembrane region" description="Helical" evidence="1">
    <location>
        <begin position="132"/>
        <end position="153"/>
    </location>
</feature>
<feature type="transmembrane region" description="Helical" evidence="1">
    <location>
        <begin position="488"/>
        <end position="510"/>
    </location>
</feature>
<dbReference type="InterPro" id="IPR052728">
    <property type="entry name" value="O2_lipid_transport_reg"/>
</dbReference>